<protein>
    <recommendedName>
        <fullName evidence="7">Beta-xylosidase</fullName>
    </recommendedName>
</protein>
<dbReference type="InterPro" id="IPR007184">
    <property type="entry name" value="Mannoside_phosphorylase"/>
</dbReference>
<name>A0ABS5CEZ7_9BACL</name>
<feature type="signal peptide" evidence="4">
    <location>
        <begin position="1"/>
        <end position="24"/>
    </location>
</feature>
<dbReference type="SUPFAM" id="SSF75005">
    <property type="entry name" value="Arabinanase/levansucrase/invertase"/>
    <property type="match status" value="1"/>
</dbReference>
<evidence type="ECO:0000256" key="2">
    <source>
        <dbReference type="ARBA" id="ARBA00022679"/>
    </source>
</evidence>
<sequence length="641" mass="69312">MKVNQTKKGVLLFLAAILMTGMFAATATAGANPWAGGDVASLGVTNDASGTANKYIYKRISNKAYTFVSGDYIEYDVMISSSIDGAGGIEIINADGSYFRDTGTSVWKDQNNISGHPNANISAYATNKWYHRKLAVPASMIGKTSSKWDIVGENDSPSQSYSAQYDNLKVTNGSGTTKSVVFVNSSDYNSAATDIGPAAVSAGNVTTSNIASNMSHLMDNQAFIKLDKINPFIGTSFSMHFISTLKVNGEIWAYYIKWDAFGKGGVGLAKSTDGVHFTDNGFVLTAGAPGQWDDSFATFPGVWYDSGTFYLVYEGTGTGSAGQIGLATSTNGVNFTKQGQILTHNTTGWESVNIGTPSLFKEGSTWYLFYHGYDGSDCRIGVATGTSLTSLTKYSGNPVIDTVPGTWEAGTAGHRDIVKVGNTYYMTYEGSEDPPYNTAKWSSGVASSTDLLHWSKFSQNNILPQTENTFGNDGPSFLSVDGENFIYYRTNPTSRALIANENDGGFDLKWGMSDSGISHVIGRSDGDGWSASTSLDGPDYMQYGPYTTSTPVGDNIATWKMMVDSNSGTNDVVRLEVVDADDSGTVLAERVLQRNDWKQTNRYEYFSVPFHWSAGRSGHRIELRAHWYDSTYVKMQLVGIS</sequence>
<dbReference type="Pfam" id="PF04041">
    <property type="entry name" value="Glyco_hydro_130"/>
    <property type="match status" value="1"/>
</dbReference>
<comment type="caution">
    <text evidence="5">The sequence shown here is derived from an EMBL/GenBank/DDBJ whole genome shotgun (WGS) entry which is preliminary data.</text>
</comment>
<comment type="similarity">
    <text evidence="3">Belongs to the glycosyl hydrolase 130 family.</text>
</comment>
<dbReference type="Proteomes" id="UP000673394">
    <property type="component" value="Unassembled WGS sequence"/>
</dbReference>
<keyword evidence="4" id="KW-0732">Signal</keyword>
<organism evidence="5 6">
    <name type="scientific">Paenibacillus lignilyticus</name>
    <dbReference type="NCBI Taxonomy" id="1172615"/>
    <lineage>
        <taxon>Bacteria</taxon>
        <taxon>Bacillati</taxon>
        <taxon>Bacillota</taxon>
        <taxon>Bacilli</taxon>
        <taxon>Bacillales</taxon>
        <taxon>Paenibacillaceae</taxon>
        <taxon>Paenibacillus</taxon>
    </lineage>
</organism>
<accession>A0ABS5CEZ7</accession>
<keyword evidence="6" id="KW-1185">Reference proteome</keyword>
<reference evidence="5 6" key="1">
    <citation type="submission" date="2021-04" db="EMBL/GenBank/DDBJ databases">
        <title>Paenibacillus sp. DLE-14 whole genome sequence.</title>
        <authorList>
            <person name="Ham Y.J."/>
        </authorList>
    </citation>
    <scope>NUCLEOTIDE SEQUENCE [LARGE SCALE GENOMIC DNA]</scope>
    <source>
        <strain evidence="5 6">DLE-14</strain>
    </source>
</reference>
<gene>
    <name evidence="5" type="ORF">I8J30_17075</name>
</gene>
<dbReference type="PANTHER" id="PTHR35279">
    <property type="match status" value="1"/>
</dbReference>
<dbReference type="RefSeq" id="WP_210659744.1">
    <property type="nucleotide sequence ID" value="NZ_JAGKSP010000006.1"/>
</dbReference>
<dbReference type="EMBL" id="JAGKSP010000006">
    <property type="protein sequence ID" value="MBP3964431.1"/>
    <property type="molecule type" value="Genomic_DNA"/>
</dbReference>
<evidence type="ECO:0000313" key="5">
    <source>
        <dbReference type="EMBL" id="MBP3964431.1"/>
    </source>
</evidence>
<evidence type="ECO:0000256" key="3">
    <source>
        <dbReference type="ARBA" id="ARBA00024356"/>
    </source>
</evidence>
<evidence type="ECO:0008006" key="7">
    <source>
        <dbReference type="Google" id="ProtNLM"/>
    </source>
</evidence>
<keyword evidence="1" id="KW-0328">Glycosyltransferase</keyword>
<evidence type="ECO:0000256" key="1">
    <source>
        <dbReference type="ARBA" id="ARBA00022676"/>
    </source>
</evidence>
<dbReference type="PANTHER" id="PTHR35279:SF1">
    <property type="entry name" value="ARABINANASE_LEVANSUCRASE_INVERTASE"/>
    <property type="match status" value="1"/>
</dbReference>
<proteinExistence type="inferred from homology"/>
<dbReference type="InterPro" id="IPR023296">
    <property type="entry name" value="Glyco_hydro_beta-prop_sf"/>
</dbReference>
<evidence type="ECO:0000256" key="4">
    <source>
        <dbReference type="SAM" id="SignalP"/>
    </source>
</evidence>
<feature type="chain" id="PRO_5046228855" description="Beta-xylosidase" evidence="4">
    <location>
        <begin position="25"/>
        <end position="641"/>
    </location>
</feature>
<keyword evidence="2" id="KW-0808">Transferase</keyword>
<evidence type="ECO:0000313" key="6">
    <source>
        <dbReference type="Proteomes" id="UP000673394"/>
    </source>
</evidence>
<dbReference type="Gene3D" id="2.115.10.20">
    <property type="entry name" value="Glycosyl hydrolase domain, family 43"/>
    <property type="match status" value="2"/>
</dbReference>